<evidence type="ECO:0000313" key="5">
    <source>
        <dbReference type="EMBL" id="KAK1355686.1"/>
    </source>
</evidence>
<feature type="transmembrane region" description="Helical" evidence="3">
    <location>
        <begin position="117"/>
        <end position="137"/>
    </location>
</feature>
<reference evidence="5" key="2">
    <citation type="submission" date="2023-05" db="EMBL/GenBank/DDBJ databases">
        <authorList>
            <person name="Schelkunov M.I."/>
        </authorList>
    </citation>
    <scope>NUCLEOTIDE SEQUENCE</scope>
    <source>
        <strain evidence="5">Hsosn_3</strain>
        <tissue evidence="5">Leaf</tissue>
    </source>
</reference>
<evidence type="ECO:0000259" key="4">
    <source>
        <dbReference type="Pfam" id="PF02705"/>
    </source>
</evidence>
<keyword evidence="3" id="KW-0472">Membrane</keyword>
<dbReference type="AlphaFoldDB" id="A0AAD8GW28"/>
<keyword evidence="3" id="KW-1133">Transmembrane helix</keyword>
<dbReference type="Pfam" id="PF02705">
    <property type="entry name" value="K_trans"/>
    <property type="match status" value="1"/>
</dbReference>
<dbReference type="PANTHER" id="PTHR30540:SF87">
    <property type="entry name" value="POTASSIUM TRANSPORTER"/>
    <property type="match status" value="1"/>
</dbReference>
<feature type="transmembrane region" description="Helical" evidence="3">
    <location>
        <begin position="46"/>
        <end position="65"/>
    </location>
</feature>
<comment type="similarity">
    <text evidence="2">Belongs to the HAK/KUP transporter (TC 2.A.72.3) family.</text>
</comment>
<dbReference type="Proteomes" id="UP001237642">
    <property type="component" value="Unassembled WGS sequence"/>
</dbReference>
<gene>
    <name evidence="5" type="ORF">POM88_048942</name>
</gene>
<dbReference type="PANTHER" id="PTHR30540">
    <property type="entry name" value="OSMOTIC STRESS POTASSIUM TRANSPORTER"/>
    <property type="match status" value="1"/>
</dbReference>
<keyword evidence="6" id="KW-1185">Reference proteome</keyword>
<dbReference type="InterPro" id="IPR003855">
    <property type="entry name" value="K+_transporter"/>
</dbReference>
<feature type="transmembrane region" description="Helical" evidence="3">
    <location>
        <begin position="71"/>
        <end position="91"/>
    </location>
</feature>
<dbReference type="EMBL" id="JAUIZM010000011">
    <property type="protein sequence ID" value="KAK1355686.1"/>
    <property type="molecule type" value="Genomic_DNA"/>
</dbReference>
<comment type="subcellular location">
    <subcellularLocation>
        <location evidence="1">Cell membrane</location>
        <topology evidence="1">Multi-pass membrane protein</topology>
    </subcellularLocation>
</comment>
<keyword evidence="3" id="KW-0812">Transmembrane</keyword>
<dbReference type="InterPro" id="IPR053951">
    <property type="entry name" value="K_trans_N"/>
</dbReference>
<evidence type="ECO:0000256" key="2">
    <source>
        <dbReference type="ARBA" id="ARBA00008440"/>
    </source>
</evidence>
<dbReference type="GO" id="GO:0005886">
    <property type="term" value="C:plasma membrane"/>
    <property type="evidence" value="ECO:0007669"/>
    <property type="project" value="UniProtKB-SubCell"/>
</dbReference>
<proteinExistence type="inferred from homology"/>
<feature type="domain" description="K+ potassium transporter integral membrane" evidence="4">
    <location>
        <begin position="26"/>
        <end position="130"/>
    </location>
</feature>
<evidence type="ECO:0000313" key="6">
    <source>
        <dbReference type="Proteomes" id="UP001237642"/>
    </source>
</evidence>
<dbReference type="GO" id="GO:0015079">
    <property type="term" value="F:potassium ion transmembrane transporter activity"/>
    <property type="evidence" value="ECO:0007669"/>
    <property type="project" value="InterPro"/>
</dbReference>
<name>A0AAD8GW28_9APIA</name>
<comment type="caution">
    <text evidence="5">The sequence shown here is derived from an EMBL/GenBank/DDBJ whole genome shotgun (WGS) entry which is preliminary data.</text>
</comment>
<protein>
    <recommendedName>
        <fullName evidence="4">K+ potassium transporter integral membrane domain-containing protein</fullName>
    </recommendedName>
</protein>
<organism evidence="5 6">
    <name type="scientific">Heracleum sosnowskyi</name>
    <dbReference type="NCBI Taxonomy" id="360622"/>
    <lineage>
        <taxon>Eukaryota</taxon>
        <taxon>Viridiplantae</taxon>
        <taxon>Streptophyta</taxon>
        <taxon>Embryophyta</taxon>
        <taxon>Tracheophyta</taxon>
        <taxon>Spermatophyta</taxon>
        <taxon>Magnoliopsida</taxon>
        <taxon>eudicotyledons</taxon>
        <taxon>Gunneridae</taxon>
        <taxon>Pentapetalae</taxon>
        <taxon>asterids</taxon>
        <taxon>campanulids</taxon>
        <taxon>Apiales</taxon>
        <taxon>Apiaceae</taxon>
        <taxon>Apioideae</taxon>
        <taxon>apioid superclade</taxon>
        <taxon>Tordylieae</taxon>
        <taxon>Tordyliinae</taxon>
        <taxon>Heracleum</taxon>
    </lineage>
</organism>
<accession>A0AAD8GW28</accession>
<sequence length="209" mass="23807">MPSMKTWLKGASKLKSKLEKSQFSNIEVLSAVGGMKQASNKMTEDMILWISVAVLVALFMVQRFGTDKVGYTFAPILFIWFILIVGLYNFIKYDPSVIKALNPMHIVYYFERDKKQAWMSLGGTVLSITAIVLQYMGQSSYLRKQEMDALNAFYKAVPDNFSLNYLSLPFDLSSVLAYVCDSCFGSRNSKPIFDIWNILNHPTMNNQSR</sequence>
<evidence type="ECO:0000256" key="3">
    <source>
        <dbReference type="SAM" id="Phobius"/>
    </source>
</evidence>
<evidence type="ECO:0000256" key="1">
    <source>
        <dbReference type="ARBA" id="ARBA00004651"/>
    </source>
</evidence>
<reference evidence="5" key="1">
    <citation type="submission" date="2023-02" db="EMBL/GenBank/DDBJ databases">
        <title>Genome of toxic invasive species Heracleum sosnowskyi carries increased number of genes despite the absence of recent whole-genome duplications.</title>
        <authorList>
            <person name="Schelkunov M."/>
            <person name="Shtratnikova V."/>
            <person name="Makarenko M."/>
            <person name="Klepikova A."/>
            <person name="Omelchenko D."/>
            <person name="Novikova G."/>
            <person name="Obukhova E."/>
            <person name="Bogdanov V."/>
            <person name="Penin A."/>
            <person name="Logacheva M."/>
        </authorList>
    </citation>
    <scope>NUCLEOTIDE SEQUENCE</scope>
    <source>
        <strain evidence="5">Hsosn_3</strain>
        <tissue evidence="5">Leaf</tissue>
    </source>
</reference>